<evidence type="ECO:0000256" key="2">
    <source>
        <dbReference type="SAM" id="SignalP"/>
    </source>
</evidence>
<dbReference type="EMBL" id="RQJO01000009">
    <property type="protein sequence ID" value="RRB02665.1"/>
    <property type="molecule type" value="Genomic_DNA"/>
</dbReference>
<keyword evidence="2" id="KW-0732">Signal</keyword>
<comment type="caution">
    <text evidence="3">The sequence shown here is derived from an EMBL/GenBank/DDBJ whole genome shotgun (WGS) entry which is preliminary data.</text>
</comment>
<dbReference type="AlphaFoldDB" id="A0A3P1BNQ3"/>
<accession>A0A3P1BNQ3</accession>
<dbReference type="Proteomes" id="UP000271925">
    <property type="component" value="Unassembled WGS sequence"/>
</dbReference>
<evidence type="ECO:0000313" key="4">
    <source>
        <dbReference type="Proteomes" id="UP000271925"/>
    </source>
</evidence>
<proteinExistence type="predicted"/>
<reference evidence="3 4" key="1">
    <citation type="submission" date="2018-11" db="EMBL/GenBank/DDBJ databases">
        <authorList>
            <person name="Zhou Z."/>
            <person name="Wang G."/>
        </authorList>
    </citation>
    <scope>NUCLEOTIDE SEQUENCE [LARGE SCALE GENOMIC DNA]</scope>
    <source>
        <strain evidence="3 4">KCTC52004</strain>
    </source>
</reference>
<sequence>MKTLLSLIAVVFAFAVQAENKLLSESTYSVANYKHVNKAIAARQWEPESAIEFRKRVRQPMNIAAYRELQRLGGLGDPAITIPSTPSPANRNYKQQNP</sequence>
<protein>
    <recommendedName>
        <fullName evidence="5">DUF4148 domain-containing protein</fullName>
    </recommendedName>
</protein>
<keyword evidence="4" id="KW-1185">Reference proteome</keyword>
<feature type="signal peptide" evidence="2">
    <location>
        <begin position="1"/>
        <end position="18"/>
    </location>
</feature>
<evidence type="ECO:0000313" key="3">
    <source>
        <dbReference type="EMBL" id="RRB02665.1"/>
    </source>
</evidence>
<evidence type="ECO:0008006" key="5">
    <source>
        <dbReference type="Google" id="ProtNLM"/>
    </source>
</evidence>
<organism evidence="3 4">
    <name type="scientific">Larkinella rosea</name>
    <dbReference type="NCBI Taxonomy" id="2025312"/>
    <lineage>
        <taxon>Bacteria</taxon>
        <taxon>Pseudomonadati</taxon>
        <taxon>Bacteroidota</taxon>
        <taxon>Cytophagia</taxon>
        <taxon>Cytophagales</taxon>
        <taxon>Spirosomataceae</taxon>
        <taxon>Larkinella</taxon>
    </lineage>
</organism>
<name>A0A3P1BNQ3_9BACT</name>
<dbReference type="RefSeq" id="WP_124876828.1">
    <property type="nucleotide sequence ID" value="NZ_RQJO01000009.1"/>
</dbReference>
<evidence type="ECO:0000256" key="1">
    <source>
        <dbReference type="SAM" id="MobiDB-lite"/>
    </source>
</evidence>
<feature type="region of interest" description="Disordered" evidence="1">
    <location>
        <begin position="77"/>
        <end position="98"/>
    </location>
</feature>
<feature type="chain" id="PRO_5018197746" description="DUF4148 domain-containing protein" evidence="2">
    <location>
        <begin position="19"/>
        <end position="98"/>
    </location>
</feature>
<gene>
    <name evidence="3" type="ORF">EHT25_19660</name>
</gene>
<dbReference type="OrthoDB" id="965763at2"/>
<feature type="compositionally biased region" description="Polar residues" evidence="1">
    <location>
        <begin position="82"/>
        <end position="98"/>
    </location>
</feature>